<evidence type="ECO:0000256" key="1">
    <source>
        <dbReference type="ARBA" id="ARBA00009018"/>
    </source>
</evidence>
<dbReference type="GO" id="GO:0005737">
    <property type="term" value="C:cytoplasm"/>
    <property type="evidence" value="ECO:0007669"/>
    <property type="project" value="UniProtKB-SubCell"/>
</dbReference>
<sequence>MIKVGLTGGIGCGKSYVADLLRRRHIPVYDTDKEAKRLMMESATIRRGLVDWVGERAYMPDGTLNRERIASYLFASPLHAERINRLVHPVVQDDFLQWVDKQDGPLVVMECAILYESGFDRLVDEVLLVRAPERVCLERVMKRDGASEAQVKARMAAQMSDEERCRRAHYIINNDGGSDVEGALRDIWVKIDRGRLRED</sequence>
<comment type="function">
    <text evidence="5">Catalyzes the phosphorylation of the 3'-hydroxyl group of dephosphocoenzyme A to form coenzyme A.</text>
</comment>
<dbReference type="InterPro" id="IPR001977">
    <property type="entry name" value="Depp_CoAkinase"/>
</dbReference>
<keyword evidence="3 5" id="KW-0067">ATP-binding</keyword>
<dbReference type="Pfam" id="PF01121">
    <property type="entry name" value="CoaE"/>
    <property type="match status" value="1"/>
</dbReference>
<dbReference type="GO" id="GO:0005524">
    <property type="term" value="F:ATP binding"/>
    <property type="evidence" value="ECO:0007669"/>
    <property type="project" value="UniProtKB-UniRule"/>
</dbReference>
<dbReference type="GO" id="GO:0015937">
    <property type="term" value="P:coenzyme A biosynthetic process"/>
    <property type="evidence" value="ECO:0007669"/>
    <property type="project" value="UniProtKB-UniRule"/>
</dbReference>
<dbReference type="AlphaFoldDB" id="A0A6N3GFP6"/>
<comment type="pathway">
    <text evidence="5">Cofactor biosynthesis; coenzyme A biosynthesis; CoA from (R)-pantothenate: step 5/5.</text>
</comment>
<gene>
    <name evidence="5 7" type="primary">coaE</name>
    <name evidence="7" type="ORF">PCLFYP37_03404</name>
</gene>
<keyword evidence="2 5" id="KW-0547">Nucleotide-binding</keyword>
<feature type="binding site" evidence="5">
    <location>
        <begin position="11"/>
        <end position="16"/>
    </location>
    <ligand>
        <name>ATP</name>
        <dbReference type="ChEBI" id="CHEBI:30616"/>
    </ligand>
</feature>
<comment type="subcellular location">
    <subcellularLocation>
        <location evidence="5">Cytoplasm</location>
    </subcellularLocation>
</comment>
<dbReference type="EMBL" id="CACRUT010000029">
    <property type="protein sequence ID" value="VYU63276.1"/>
    <property type="molecule type" value="Genomic_DNA"/>
</dbReference>
<dbReference type="GO" id="GO:0004140">
    <property type="term" value="F:dephospho-CoA kinase activity"/>
    <property type="evidence" value="ECO:0007669"/>
    <property type="project" value="UniProtKB-UniRule"/>
</dbReference>
<dbReference type="PROSITE" id="PS51219">
    <property type="entry name" value="DPCK"/>
    <property type="match status" value="1"/>
</dbReference>
<organism evidence="7">
    <name type="scientific">Paraprevotella clara</name>
    <dbReference type="NCBI Taxonomy" id="454154"/>
    <lineage>
        <taxon>Bacteria</taxon>
        <taxon>Pseudomonadati</taxon>
        <taxon>Bacteroidota</taxon>
        <taxon>Bacteroidia</taxon>
        <taxon>Bacteroidales</taxon>
        <taxon>Prevotellaceae</taxon>
        <taxon>Paraprevotella</taxon>
    </lineage>
</organism>
<keyword evidence="5" id="KW-0963">Cytoplasm</keyword>
<evidence type="ECO:0000256" key="5">
    <source>
        <dbReference type="HAMAP-Rule" id="MF_00376"/>
    </source>
</evidence>
<keyword evidence="5 7" id="KW-0808">Transferase</keyword>
<dbReference type="UniPathway" id="UPA00241">
    <property type="reaction ID" value="UER00356"/>
</dbReference>
<comment type="similarity">
    <text evidence="1 5">Belongs to the CoaE family.</text>
</comment>
<protein>
    <recommendedName>
        <fullName evidence="5 6">Dephospho-CoA kinase</fullName>
        <ecNumber evidence="5 6">2.7.1.24</ecNumber>
    </recommendedName>
    <alternativeName>
        <fullName evidence="5">Dephosphocoenzyme A kinase</fullName>
    </alternativeName>
</protein>
<dbReference type="SUPFAM" id="SSF52540">
    <property type="entry name" value="P-loop containing nucleoside triphosphate hydrolases"/>
    <property type="match status" value="1"/>
</dbReference>
<dbReference type="CDD" id="cd02022">
    <property type="entry name" value="DPCK"/>
    <property type="match status" value="1"/>
</dbReference>
<evidence type="ECO:0000256" key="3">
    <source>
        <dbReference type="ARBA" id="ARBA00022840"/>
    </source>
</evidence>
<evidence type="ECO:0000256" key="6">
    <source>
        <dbReference type="NCBIfam" id="TIGR00152"/>
    </source>
</evidence>
<dbReference type="Gene3D" id="3.40.50.300">
    <property type="entry name" value="P-loop containing nucleotide triphosphate hydrolases"/>
    <property type="match status" value="1"/>
</dbReference>
<dbReference type="NCBIfam" id="TIGR00152">
    <property type="entry name" value="dephospho-CoA kinase"/>
    <property type="match status" value="1"/>
</dbReference>
<evidence type="ECO:0000256" key="2">
    <source>
        <dbReference type="ARBA" id="ARBA00022741"/>
    </source>
</evidence>
<dbReference type="PANTHER" id="PTHR10695:SF46">
    <property type="entry name" value="BIFUNCTIONAL COENZYME A SYNTHASE-RELATED"/>
    <property type="match status" value="1"/>
</dbReference>
<dbReference type="InterPro" id="IPR027417">
    <property type="entry name" value="P-loop_NTPase"/>
</dbReference>
<dbReference type="EC" id="2.7.1.24" evidence="5 6"/>
<dbReference type="HAMAP" id="MF_00376">
    <property type="entry name" value="Dephospho_CoA_kinase"/>
    <property type="match status" value="1"/>
</dbReference>
<evidence type="ECO:0000256" key="4">
    <source>
        <dbReference type="ARBA" id="ARBA00022993"/>
    </source>
</evidence>
<dbReference type="GeneID" id="93557724"/>
<name>A0A6N3GFP6_9BACT</name>
<dbReference type="RefSeq" id="WP_008620742.1">
    <property type="nucleotide sequence ID" value="NZ_CABMOJ010000032.1"/>
</dbReference>
<dbReference type="PANTHER" id="PTHR10695">
    <property type="entry name" value="DEPHOSPHO-COA KINASE-RELATED"/>
    <property type="match status" value="1"/>
</dbReference>
<comment type="catalytic activity">
    <reaction evidence="5">
        <text>3'-dephospho-CoA + ATP = ADP + CoA + H(+)</text>
        <dbReference type="Rhea" id="RHEA:18245"/>
        <dbReference type="ChEBI" id="CHEBI:15378"/>
        <dbReference type="ChEBI" id="CHEBI:30616"/>
        <dbReference type="ChEBI" id="CHEBI:57287"/>
        <dbReference type="ChEBI" id="CHEBI:57328"/>
        <dbReference type="ChEBI" id="CHEBI:456216"/>
        <dbReference type="EC" id="2.7.1.24"/>
    </reaction>
</comment>
<keyword evidence="5 7" id="KW-0418">Kinase</keyword>
<reference evidence="7" key="1">
    <citation type="submission" date="2019-11" db="EMBL/GenBank/DDBJ databases">
        <authorList>
            <person name="Feng L."/>
        </authorList>
    </citation>
    <scope>NUCLEOTIDE SEQUENCE</scope>
    <source>
        <strain evidence="7">PclaraLFYP37</strain>
    </source>
</reference>
<proteinExistence type="inferred from homology"/>
<keyword evidence="4 5" id="KW-0173">Coenzyme A biosynthesis</keyword>
<accession>A0A6N3GFP6</accession>
<evidence type="ECO:0000313" key="7">
    <source>
        <dbReference type="EMBL" id="VYU63276.1"/>
    </source>
</evidence>